<dbReference type="Pfam" id="PF19785">
    <property type="entry name" value="UPF0738"/>
    <property type="match status" value="1"/>
</dbReference>
<dbReference type="InterPro" id="IPR020908">
    <property type="entry name" value="UPF0738"/>
</dbReference>
<protein>
    <recommendedName>
        <fullName evidence="1">UPF0738 protein HNQ34_002644</fullName>
    </recommendedName>
</protein>
<reference evidence="2 3" key="1">
    <citation type="submission" date="2020-08" db="EMBL/GenBank/DDBJ databases">
        <title>Genomic Encyclopedia of Type Strains, Phase IV (KMG-IV): sequencing the most valuable type-strain genomes for metagenomic binning, comparative biology and taxonomic classification.</title>
        <authorList>
            <person name="Goeker M."/>
        </authorList>
    </citation>
    <scope>NUCLEOTIDE SEQUENCE [LARGE SCALE GENOMIC DNA]</scope>
    <source>
        <strain evidence="2 3">DSM 16325</strain>
    </source>
</reference>
<organism evidence="2 3">
    <name type="scientific">Anoxybacteroides tepidamans</name>
    <dbReference type="NCBI Taxonomy" id="265948"/>
    <lineage>
        <taxon>Bacteria</taxon>
        <taxon>Bacillati</taxon>
        <taxon>Bacillota</taxon>
        <taxon>Bacilli</taxon>
        <taxon>Bacillales</taxon>
        <taxon>Anoxybacillaceae</taxon>
        <taxon>Anoxybacteroides</taxon>
    </lineage>
</organism>
<dbReference type="Proteomes" id="UP000520011">
    <property type="component" value="Unassembled WGS sequence"/>
</dbReference>
<comment type="caution">
    <text evidence="2">The sequence shown here is derived from an EMBL/GenBank/DDBJ whole genome shotgun (WGS) entry which is preliminary data.</text>
</comment>
<dbReference type="EMBL" id="JACHEP010000017">
    <property type="protein sequence ID" value="MBB5325543.1"/>
    <property type="molecule type" value="Genomic_DNA"/>
</dbReference>
<evidence type="ECO:0000256" key="1">
    <source>
        <dbReference type="HAMAP-Rule" id="MF_01861"/>
    </source>
</evidence>
<evidence type="ECO:0000313" key="2">
    <source>
        <dbReference type="EMBL" id="MBB5325543.1"/>
    </source>
</evidence>
<dbReference type="AlphaFoldDB" id="A0A7W8MW31"/>
<proteinExistence type="inferred from homology"/>
<dbReference type="RefSeq" id="WP_183255179.1">
    <property type="nucleotide sequence ID" value="NZ_JACHEP010000017.1"/>
</dbReference>
<evidence type="ECO:0000313" key="3">
    <source>
        <dbReference type="Proteomes" id="UP000520011"/>
    </source>
</evidence>
<name>A0A7W8MW31_9BACL</name>
<accession>A0A7W8MW31</accession>
<keyword evidence="3" id="KW-1185">Reference proteome</keyword>
<comment type="similarity">
    <text evidence="1">Belongs to the UPF0738 family.</text>
</comment>
<gene>
    <name evidence="2" type="ORF">HNQ34_002644</name>
</gene>
<sequence>MRKTITIKRAEKRGQQILLVGDEPPFSLEGAIPKRYMLTDSDHLSFIYILEAVDEFIYVFIPQKFWGEMKEVLAQSLNVFLQAGATELELIGFKEELAYLIENIEGNANYGEEMEKAVKDTFLT</sequence>
<dbReference type="HAMAP" id="MF_01861">
    <property type="entry name" value="UPF0738"/>
    <property type="match status" value="1"/>
</dbReference>